<dbReference type="EMBL" id="ML732794">
    <property type="protein sequence ID" value="KAB8273636.1"/>
    <property type="molecule type" value="Genomic_DNA"/>
</dbReference>
<sequence length="162" mass="18155">MAYCERLRPSRQRSSQGVILSIICVNAVVPLLSIITDILIAFHSFPSHTSILLSLTSSRHLLAFVPFLPLSLVKNLFFPFSYSPPSLPALITTLVSLESPGFCTVPSKIRFLFLNPPLCLRGKASFDPYPALPIDIDTLNFFLRIFSHFQQQVSQKRIFTAT</sequence>
<keyword evidence="1" id="KW-0812">Transmembrane</keyword>
<evidence type="ECO:0000313" key="3">
    <source>
        <dbReference type="Proteomes" id="UP000326289"/>
    </source>
</evidence>
<accession>A0A5N6J4D1</accession>
<dbReference type="AlphaFoldDB" id="A0A5N6J4D1"/>
<evidence type="ECO:0000313" key="2">
    <source>
        <dbReference type="EMBL" id="KAB8273636.1"/>
    </source>
</evidence>
<keyword evidence="1" id="KW-1133">Transmembrane helix</keyword>
<gene>
    <name evidence="2" type="ORF">BDV30DRAFT_106668</name>
</gene>
<name>A0A5N6J4D1_9EURO</name>
<keyword evidence="3" id="KW-1185">Reference proteome</keyword>
<organism evidence="2 3">
    <name type="scientific">Aspergillus minisclerotigenes</name>
    <dbReference type="NCBI Taxonomy" id="656917"/>
    <lineage>
        <taxon>Eukaryota</taxon>
        <taxon>Fungi</taxon>
        <taxon>Dikarya</taxon>
        <taxon>Ascomycota</taxon>
        <taxon>Pezizomycotina</taxon>
        <taxon>Eurotiomycetes</taxon>
        <taxon>Eurotiomycetidae</taxon>
        <taxon>Eurotiales</taxon>
        <taxon>Aspergillaceae</taxon>
        <taxon>Aspergillus</taxon>
        <taxon>Aspergillus subgen. Circumdati</taxon>
    </lineage>
</organism>
<evidence type="ECO:0000256" key="1">
    <source>
        <dbReference type="SAM" id="Phobius"/>
    </source>
</evidence>
<protein>
    <submittedName>
        <fullName evidence="2">Uncharacterized protein</fullName>
    </submittedName>
</protein>
<keyword evidence="1" id="KW-0472">Membrane</keyword>
<feature type="transmembrane region" description="Helical" evidence="1">
    <location>
        <begin position="61"/>
        <end position="78"/>
    </location>
</feature>
<proteinExistence type="predicted"/>
<feature type="transmembrane region" description="Helical" evidence="1">
    <location>
        <begin position="18"/>
        <end position="41"/>
    </location>
</feature>
<dbReference type="Proteomes" id="UP000326289">
    <property type="component" value="Unassembled WGS sequence"/>
</dbReference>
<reference evidence="2 3" key="1">
    <citation type="submission" date="2019-04" db="EMBL/GenBank/DDBJ databases">
        <title>Fungal friends and foes A comparative genomics study of 23 Aspergillus species from section Flavi.</title>
        <authorList>
            <consortium name="DOE Joint Genome Institute"/>
            <person name="Kjaerbolling I."/>
            <person name="Vesth T.C."/>
            <person name="Frisvad J.C."/>
            <person name="Nybo J.L."/>
            <person name="Theobald S."/>
            <person name="Kildgaard S."/>
            <person name="Petersen T.I."/>
            <person name="Kuo A."/>
            <person name="Sato A."/>
            <person name="Lyhne E.K."/>
            <person name="Kogle M.E."/>
            <person name="Wiebenga A."/>
            <person name="Kun R.S."/>
            <person name="Lubbers R.J."/>
            <person name="Makela M.R."/>
            <person name="Barry K."/>
            <person name="Chovatia M."/>
            <person name="Clum A."/>
            <person name="Daum C."/>
            <person name="Haridas S."/>
            <person name="He G."/>
            <person name="LaButti K."/>
            <person name="Lipzen A."/>
            <person name="Mondo S."/>
            <person name="Pangilinan J."/>
            <person name="Riley R."/>
            <person name="Salamov A."/>
            <person name="Simmons B.A."/>
            <person name="Magnuson J.K."/>
            <person name="Henrissat B."/>
            <person name="Mortensen U.H."/>
            <person name="Larsen T.O."/>
            <person name="De vries R.P."/>
            <person name="Grigoriev I.V."/>
            <person name="Machida M."/>
            <person name="Baker S.E."/>
            <person name="Andersen M.R."/>
        </authorList>
    </citation>
    <scope>NUCLEOTIDE SEQUENCE [LARGE SCALE GENOMIC DNA]</scope>
    <source>
        <strain evidence="2 3">CBS 117635</strain>
    </source>
</reference>